<name>A0ABS4GT93_9BACL</name>
<feature type="coiled-coil region" evidence="3">
    <location>
        <begin position="75"/>
        <end position="102"/>
    </location>
</feature>
<evidence type="ECO:0000256" key="3">
    <source>
        <dbReference type="SAM" id="Coils"/>
    </source>
</evidence>
<evidence type="ECO:0000313" key="4">
    <source>
        <dbReference type="EMBL" id="MBP1933473.1"/>
    </source>
</evidence>
<dbReference type="InterPro" id="IPR029045">
    <property type="entry name" value="ClpP/crotonase-like_dom_sf"/>
</dbReference>
<accession>A0ABS4GT93</accession>
<dbReference type="InterPro" id="IPR018376">
    <property type="entry name" value="Enoyl-CoA_hyd/isom_CS"/>
</dbReference>
<dbReference type="SUPFAM" id="SSF52096">
    <property type="entry name" value="ClpP/crotonase"/>
    <property type="match status" value="1"/>
</dbReference>
<dbReference type="PANTHER" id="PTHR11941:SF54">
    <property type="entry name" value="ENOYL-COA HYDRATASE, MITOCHONDRIAL"/>
    <property type="match status" value="1"/>
</dbReference>
<dbReference type="PROSITE" id="PS00166">
    <property type="entry name" value="ENOYL_COA_HYDRATASE"/>
    <property type="match status" value="1"/>
</dbReference>
<dbReference type="EMBL" id="JAGGKT010000011">
    <property type="protein sequence ID" value="MBP1933473.1"/>
    <property type="molecule type" value="Genomic_DNA"/>
</dbReference>
<dbReference type="Gene3D" id="3.90.226.10">
    <property type="entry name" value="2-enoyl-CoA Hydratase, Chain A, domain 1"/>
    <property type="match status" value="1"/>
</dbReference>
<evidence type="ECO:0000313" key="5">
    <source>
        <dbReference type="Proteomes" id="UP001519343"/>
    </source>
</evidence>
<reference evidence="4 5" key="1">
    <citation type="submission" date="2021-03" db="EMBL/GenBank/DDBJ databases">
        <title>Genomic Encyclopedia of Type Strains, Phase IV (KMG-IV): sequencing the most valuable type-strain genomes for metagenomic binning, comparative biology and taxonomic classification.</title>
        <authorList>
            <person name="Goeker M."/>
        </authorList>
    </citation>
    <scope>NUCLEOTIDE SEQUENCE [LARGE SCALE GENOMIC DNA]</scope>
    <source>
        <strain evidence="4 5">DSM 24738</strain>
    </source>
</reference>
<dbReference type="InterPro" id="IPR001753">
    <property type="entry name" value="Enoyl-CoA_hydra/iso"/>
</dbReference>
<evidence type="ECO:0000256" key="2">
    <source>
        <dbReference type="RuleBase" id="RU003707"/>
    </source>
</evidence>
<evidence type="ECO:0000256" key="1">
    <source>
        <dbReference type="ARBA" id="ARBA00005254"/>
    </source>
</evidence>
<organism evidence="4 5">
    <name type="scientific">Ammoniphilus resinae</name>
    <dbReference type="NCBI Taxonomy" id="861532"/>
    <lineage>
        <taxon>Bacteria</taxon>
        <taxon>Bacillati</taxon>
        <taxon>Bacillota</taxon>
        <taxon>Bacilli</taxon>
        <taxon>Bacillales</taxon>
        <taxon>Paenibacillaceae</taxon>
        <taxon>Aneurinibacillus group</taxon>
        <taxon>Ammoniphilus</taxon>
    </lineage>
</organism>
<dbReference type="Proteomes" id="UP001519343">
    <property type="component" value="Unassembled WGS sequence"/>
</dbReference>
<protein>
    <submittedName>
        <fullName evidence="4">Enoyl-CoA hydratase/carnithine racemase</fullName>
    </submittedName>
</protein>
<comment type="caution">
    <text evidence="4">The sequence shown here is derived from an EMBL/GenBank/DDBJ whole genome shotgun (WGS) entry which is preliminary data.</text>
</comment>
<gene>
    <name evidence="4" type="ORF">J2Z37_003486</name>
</gene>
<comment type="similarity">
    <text evidence="1 2">Belongs to the enoyl-CoA hydratase/isomerase family.</text>
</comment>
<keyword evidence="5" id="KW-1185">Reference proteome</keyword>
<dbReference type="PANTHER" id="PTHR11941">
    <property type="entry name" value="ENOYL-COA HYDRATASE-RELATED"/>
    <property type="match status" value="1"/>
</dbReference>
<dbReference type="CDD" id="cd06558">
    <property type="entry name" value="crotonase-like"/>
    <property type="match status" value="1"/>
</dbReference>
<sequence>MRILIKRMPDGKITLQETAKIAIVTINRPAARNALTSNMWKKLAKIGKEAGSNPKNKVLILRGTIGQFTAGADIKEFCEMSLEEAEQAFVNMEEAISVYESLPIPVIAALDGPALGAGFVLSLACDIRVGTKNTRMGIPVGRLGITVGPSFMRRIVRIIGASRAKEIVYLSKIYNAEEAYQNGLLNQLIENEKLDDHILNLAETIVSNSGASLRAVKKAVAACEWKQSIPWNYVDPIDFPEGCLAFAEKRKPNF</sequence>
<dbReference type="Pfam" id="PF00378">
    <property type="entry name" value="ECH_1"/>
    <property type="match status" value="1"/>
</dbReference>
<proteinExistence type="inferred from homology"/>
<keyword evidence="3" id="KW-0175">Coiled coil</keyword>